<dbReference type="AlphaFoldDB" id="A0A4R6WWZ6"/>
<sequence>MIFAERPLAECRGAILAHNQRAGADMLRKGRVLDDADIRRLAAAGVTQLTVARLEAGDVREDEAAQTIAALLQAAQYALASDPPFTGRVNLRATADGVLDLDAGTIDALNAVDESITIATLPRFAAVKAGQMVATIKIIPYAVPQDVLARAVAVVSGIGRPLLAVHPYQQRRIALIQTELGSLKPGILTKTELVMTERLAAMGQAAAAHQRCPHQVAPLQQAMADALAGNAEMILLVGASAISDRRDVIPAAITALGGEIEHFGMPVDPGNLLLLARIGRVPVLGLPGCVRTPKLNGCDWVMQRLLAGLPVTGSDIRAMGIGGLLAEIPSRPQPREGRAPSGRARIVALVLAAGRSSRMGSNKLLLDLDGRPIVAHVVAEAAAAGIADIVVVTGHQAGKVKAALADAGVRIVEARDYATGMAASLKAGLKALPADADAVLILLGDMPQVSAGLIRAIVAAYSPLEGRAIVLPVADGKRGNPALFDRRFFAEMLALEGDIGARHIIAANGEVVAEVPADPGQIFVDVDTPEAYQAMLAARAARGEGAA</sequence>
<dbReference type="SMART" id="SM00852">
    <property type="entry name" value="MoCF_biosynth"/>
    <property type="match status" value="1"/>
</dbReference>
<dbReference type="PIRSF" id="PIRSF036626">
    <property type="entry name" value="MPTBd_MobAlike"/>
    <property type="match status" value="1"/>
</dbReference>
<keyword evidence="4" id="KW-1185">Reference proteome</keyword>
<dbReference type="CDD" id="cd03522">
    <property type="entry name" value="MoeA_like"/>
    <property type="match status" value="1"/>
</dbReference>
<dbReference type="InterPro" id="IPR036425">
    <property type="entry name" value="MoaB/Mog-like_dom_sf"/>
</dbReference>
<reference evidence="3 4" key="1">
    <citation type="submission" date="2019-03" db="EMBL/GenBank/DDBJ databases">
        <title>Genomic Encyclopedia of Type Strains, Phase III (KMG-III): the genomes of soil and plant-associated and newly described type strains.</title>
        <authorList>
            <person name="Whitman W."/>
        </authorList>
    </citation>
    <scope>NUCLEOTIDE SEQUENCE [LARGE SCALE GENOMIC DNA]</scope>
    <source>
        <strain evidence="3 4">CGMCC 1.7660</strain>
    </source>
</reference>
<keyword evidence="3" id="KW-0548">Nucleotidyltransferase</keyword>
<dbReference type="RefSeq" id="WP_133612000.1">
    <property type="nucleotide sequence ID" value="NZ_SNYW01000006.1"/>
</dbReference>
<dbReference type="Pfam" id="PF12804">
    <property type="entry name" value="NTP_transf_3"/>
    <property type="match status" value="1"/>
</dbReference>
<dbReference type="EMBL" id="SNYW01000006">
    <property type="protein sequence ID" value="TDQ83923.1"/>
    <property type="molecule type" value="Genomic_DNA"/>
</dbReference>
<dbReference type="InterPro" id="IPR029044">
    <property type="entry name" value="Nucleotide-diphossugar_trans"/>
</dbReference>
<dbReference type="SUPFAM" id="SSF53448">
    <property type="entry name" value="Nucleotide-diphospho-sugar transferases"/>
    <property type="match status" value="1"/>
</dbReference>
<dbReference type="Gene3D" id="3.90.550.10">
    <property type="entry name" value="Spore Coat Polysaccharide Biosynthesis Protein SpsA, Chain A"/>
    <property type="match status" value="1"/>
</dbReference>
<dbReference type="GO" id="GO:0016779">
    <property type="term" value="F:nucleotidyltransferase activity"/>
    <property type="evidence" value="ECO:0007669"/>
    <property type="project" value="UniProtKB-KW"/>
</dbReference>
<dbReference type="SUPFAM" id="SSF53218">
    <property type="entry name" value="Molybdenum cofactor biosynthesis proteins"/>
    <property type="match status" value="1"/>
</dbReference>
<gene>
    <name evidence="3" type="ORF">A8950_0467</name>
</gene>
<dbReference type="InterPro" id="IPR025877">
    <property type="entry name" value="MobA-like_NTP_Trfase"/>
</dbReference>
<evidence type="ECO:0000256" key="1">
    <source>
        <dbReference type="ARBA" id="ARBA00022842"/>
    </source>
</evidence>
<evidence type="ECO:0000259" key="2">
    <source>
        <dbReference type="SMART" id="SM00852"/>
    </source>
</evidence>
<name>A0A4R6WWZ6_9PROT</name>
<proteinExistence type="predicted"/>
<protein>
    <submittedName>
        <fullName evidence="3">Molybdopterin molybdochelatase /molybdenum cofactor cytidylyltransferase</fullName>
    </submittedName>
</protein>
<comment type="caution">
    <text evidence="3">The sequence shown here is derived from an EMBL/GenBank/DDBJ whole genome shotgun (WGS) entry which is preliminary data.</text>
</comment>
<dbReference type="InterPro" id="IPR001453">
    <property type="entry name" value="MoaB/Mog_dom"/>
</dbReference>
<dbReference type="OrthoDB" id="9779263at2"/>
<dbReference type="PANTHER" id="PTHR43777">
    <property type="entry name" value="MOLYBDENUM COFACTOR CYTIDYLYLTRANSFERASE"/>
    <property type="match status" value="1"/>
</dbReference>
<accession>A0A4R6WWZ6</accession>
<evidence type="ECO:0000313" key="4">
    <source>
        <dbReference type="Proteomes" id="UP000295783"/>
    </source>
</evidence>
<evidence type="ECO:0000313" key="3">
    <source>
        <dbReference type="EMBL" id="TDQ83923.1"/>
    </source>
</evidence>
<dbReference type="PANTHER" id="PTHR43777:SF1">
    <property type="entry name" value="MOLYBDENUM COFACTOR CYTIDYLYLTRANSFERASE"/>
    <property type="match status" value="1"/>
</dbReference>
<keyword evidence="1" id="KW-0460">Magnesium</keyword>
<keyword evidence="3" id="KW-0808">Transferase</keyword>
<organism evidence="3 4">
    <name type="scientific">Dongia mobilis</name>
    <dbReference type="NCBI Taxonomy" id="578943"/>
    <lineage>
        <taxon>Bacteria</taxon>
        <taxon>Pseudomonadati</taxon>
        <taxon>Pseudomonadota</taxon>
        <taxon>Alphaproteobacteria</taxon>
        <taxon>Rhodospirillales</taxon>
        <taxon>Dongiaceae</taxon>
        <taxon>Dongia</taxon>
    </lineage>
</organism>
<dbReference type="Proteomes" id="UP000295783">
    <property type="component" value="Unassembled WGS sequence"/>
</dbReference>
<feature type="domain" description="MoaB/Mog" evidence="2">
    <location>
        <begin position="172"/>
        <end position="307"/>
    </location>
</feature>
<dbReference type="InterPro" id="IPR012184">
    <property type="entry name" value="Bifunc_Mopterin-bd"/>
</dbReference>
<dbReference type="Gene3D" id="3.40.980.10">
    <property type="entry name" value="MoaB/Mog-like domain"/>
    <property type="match status" value="1"/>
</dbReference>
<dbReference type="CDD" id="cd04182">
    <property type="entry name" value="GT_2_like_f"/>
    <property type="match status" value="1"/>
</dbReference>